<comment type="caution">
    <text evidence="3">The sequence shown here is derived from an EMBL/GenBank/DDBJ whole genome shotgun (WGS) entry which is preliminary data.</text>
</comment>
<dbReference type="SUPFAM" id="SSF58100">
    <property type="entry name" value="Bacterial hemolysins"/>
    <property type="match status" value="1"/>
</dbReference>
<evidence type="ECO:0000313" key="4">
    <source>
        <dbReference type="Proteomes" id="UP001642464"/>
    </source>
</evidence>
<feature type="signal peptide" evidence="2">
    <location>
        <begin position="1"/>
        <end position="22"/>
    </location>
</feature>
<keyword evidence="4" id="KW-1185">Reference proteome</keyword>
<feature type="chain" id="PRO_5045823929" evidence="2">
    <location>
        <begin position="23"/>
        <end position="632"/>
    </location>
</feature>
<protein>
    <submittedName>
        <fullName evidence="3">Laminin subunit alpha-1 (Laminin A chain) (Laminin-1 subunit alpha) (Laminin-3 subunit alpha) (S-laminin subunit alpha) (S-LAM alpha)</fullName>
    </submittedName>
</protein>
<dbReference type="Proteomes" id="UP001642464">
    <property type="component" value="Unassembled WGS sequence"/>
</dbReference>
<accession>A0ABP0QLU8</accession>
<feature type="coiled-coil region" evidence="1">
    <location>
        <begin position="320"/>
        <end position="354"/>
    </location>
</feature>
<proteinExistence type="predicted"/>
<evidence type="ECO:0000256" key="2">
    <source>
        <dbReference type="SAM" id="SignalP"/>
    </source>
</evidence>
<feature type="coiled-coil region" evidence="1">
    <location>
        <begin position="384"/>
        <end position="415"/>
    </location>
</feature>
<feature type="coiled-coil region" evidence="1">
    <location>
        <begin position="239"/>
        <end position="273"/>
    </location>
</feature>
<evidence type="ECO:0000313" key="3">
    <source>
        <dbReference type="EMBL" id="CAK9089158.1"/>
    </source>
</evidence>
<name>A0ABP0QLU8_9DINO</name>
<evidence type="ECO:0000256" key="1">
    <source>
        <dbReference type="SAM" id="Coils"/>
    </source>
</evidence>
<dbReference type="EMBL" id="CAXAMM010039807">
    <property type="protein sequence ID" value="CAK9089158.1"/>
    <property type="molecule type" value="Genomic_DNA"/>
</dbReference>
<feature type="coiled-coil region" evidence="1">
    <location>
        <begin position="122"/>
        <end position="170"/>
    </location>
</feature>
<gene>
    <name evidence="3" type="ORF">SCF082_LOCUS42082</name>
</gene>
<keyword evidence="1" id="KW-0175">Coiled coil</keyword>
<sequence length="632" mass="71481">MTRNPRAMLALVVLIIANVAEALATATPAGELRALESELQAEKRILSMVEKQHAQTTEKLQEKIAKKEKLHMQVQRMNRLNENLIHAEKDKEEVIREAKKFNLRINQSTVLLMDLSLDEEMKKAAMIKAQEQSAEMSRLTAQARHFRSDISHVQQEVKFTRQQLAKSEEEEVPLKKAEEKEAHETALLQERLKSRTAQTQSSRTKKAQDLAMTEQNKMLTKQNELAQVNFAIGNRSIFLEKEQGALEAERLHAEDLTKKATEMTDHLASEEEELKSDHRKITSLSTELSRNLQSTESMHQEVETLVDFIHKDATVGRQKVATLVQQLATKDAKMDALQKEVSTREAEVQDVMSQIKAHVNHSKEMLHKTKAQVLLQEAERKANASAISEEIEAARKESQEALNALKQKLAKEQSAEAAKKARMLKEFRAKHMATTFSAHAKETMARARLQAQRRQTQERSQAHAAAESRLTTEIQTVKTGASEAIRQSSSELNVLQKAITRVQAGEAVKVAKVNQQMQALMKSAKQLKKKFLETDSKVDRTIGAEAATARRLQDMKLEVAEKATAYDAAKWRVEKIYEELRAASGSHPAVRRLSKQLQEAKVHQERAVSLLSAKLQELQNEPHRVVEYGIEK</sequence>
<organism evidence="3 4">
    <name type="scientific">Durusdinium trenchii</name>
    <dbReference type="NCBI Taxonomy" id="1381693"/>
    <lineage>
        <taxon>Eukaryota</taxon>
        <taxon>Sar</taxon>
        <taxon>Alveolata</taxon>
        <taxon>Dinophyceae</taxon>
        <taxon>Suessiales</taxon>
        <taxon>Symbiodiniaceae</taxon>
        <taxon>Durusdinium</taxon>
    </lineage>
</organism>
<keyword evidence="2" id="KW-0732">Signal</keyword>
<reference evidence="3 4" key="1">
    <citation type="submission" date="2024-02" db="EMBL/GenBank/DDBJ databases">
        <authorList>
            <person name="Chen Y."/>
            <person name="Shah S."/>
            <person name="Dougan E. K."/>
            <person name="Thang M."/>
            <person name="Chan C."/>
        </authorList>
    </citation>
    <scope>NUCLEOTIDE SEQUENCE [LARGE SCALE GENOMIC DNA]</scope>
</reference>